<dbReference type="RefSeq" id="WP_062423459.1">
    <property type="nucleotide sequence ID" value="NZ_BBYA01000015.1"/>
</dbReference>
<feature type="transmembrane region" description="Helical" evidence="1">
    <location>
        <begin position="192"/>
        <end position="213"/>
    </location>
</feature>
<proteinExistence type="predicted"/>
<dbReference type="EMBL" id="LGCK01000011">
    <property type="protein sequence ID" value="KPL71335.1"/>
    <property type="molecule type" value="Genomic_DNA"/>
</dbReference>
<evidence type="ECO:0008006" key="4">
    <source>
        <dbReference type="Google" id="ProtNLM"/>
    </source>
</evidence>
<dbReference type="OrthoDB" id="9856168at2"/>
<dbReference type="AlphaFoldDB" id="A0A0P6XPX9"/>
<keyword evidence="1" id="KW-0812">Transmembrane</keyword>
<keyword evidence="3" id="KW-1185">Reference proteome</keyword>
<evidence type="ECO:0000256" key="1">
    <source>
        <dbReference type="SAM" id="Phobius"/>
    </source>
</evidence>
<dbReference type="STRING" id="229920.ADM99_11595"/>
<evidence type="ECO:0000313" key="3">
    <source>
        <dbReference type="Proteomes" id="UP000050430"/>
    </source>
</evidence>
<feature type="transmembrane region" description="Helical" evidence="1">
    <location>
        <begin position="48"/>
        <end position="66"/>
    </location>
</feature>
<protein>
    <recommendedName>
        <fullName evidence="4">ABC-2 type transporter domain-containing protein</fullName>
    </recommendedName>
</protein>
<keyword evidence="1" id="KW-1133">Transmembrane helix</keyword>
<gene>
    <name evidence="2" type="ORF">ADM99_11595</name>
</gene>
<feature type="transmembrane region" description="Helical" evidence="1">
    <location>
        <begin position="86"/>
        <end position="107"/>
    </location>
</feature>
<feature type="transmembrane region" description="Helical" evidence="1">
    <location>
        <begin position="127"/>
        <end position="146"/>
    </location>
</feature>
<accession>A0A0P6XPX9</accession>
<reference evidence="2 3" key="1">
    <citation type="submission" date="2015-07" db="EMBL/GenBank/DDBJ databases">
        <title>Genome sequence of Leptolinea tardivitalis DSM 16556.</title>
        <authorList>
            <person name="Hemp J."/>
            <person name="Ward L.M."/>
            <person name="Pace L.A."/>
            <person name="Fischer W.W."/>
        </authorList>
    </citation>
    <scope>NUCLEOTIDE SEQUENCE [LARGE SCALE GENOMIC DNA]</scope>
    <source>
        <strain evidence="2 3">YMTK-2</strain>
    </source>
</reference>
<sequence>MKQDSLKYTFKTYRLDHLYLPAAFLALFMIICMFRLEPDDLFDMSRAYLGAVIPLVGGIMASYAILDDPALELRFGTPARAEHLLVERLGLIFLIQVMCATIFQVFVTTIGADLSPLGSFWRIQLAWFIPTISLMSLGCLGSLISAQTMTGTFLTSLIWLIELLARGWLACNSGKYFLVFMGALMADHPDLTANQITLTVLTFLFLIFSWLLLRKQEQYI</sequence>
<dbReference type="Proteomes" id="UP000050430">
    <property type="component" value="Unassembled WGS sequence"/>
</dbReference>
<keyword evidence="1" id="KW-0472">Membrane</keyword>
<organism evidence="2 3">
    <name type="scientific">Leptolinea tardivitalis</name>
    <dbReference type="NCBI Taxonomy" id="229920"/>
    <lineage>
        <taxon>Bacteria</taxon>
        <taxon>Bacillati</taxon>
        <taxon>Chloroflexota</taxon>
        <taxon>Anaerolineae</taxon>
        <taxon>Anaerolineales</taxon>
        <taxon>Anaerolineaceae</taxon>
        <taxon>Leptolinea</taxon>
    </lineage>
</organism>
<comment type="caution">
    <text evidence="2">The sequence shown here is derived from an EMBL/GenBank/DDBJ whole genome shotgun (WGS) entry which is preliminary data.</text>
</comment>
<feature type="transmembrane region" description="Helical" evidence="1">
    <location>
        <begin position="18"/>
        <end position="36"/>
    </location>
</feature>
<name>A0A0P6XPX9_9CHLR</name>
<evidence type="ECO:0000313" key="2">
    <source>
        <dbReference type="EMBL" id="KPL71335.1"/>
    </source>
</evidence>